<dbReference type="GeneID" id="94694084"/>
<dbReference type="SUPFAM" id="SSF51735">
    <property type="entry name" value="NAD(P)-binding Rossmann-fold domains"/>
    <property type="match status" value="1"/>
</dbReference>
<name>A0A1H3LWD0_9BURK</name>
<comment type="similarity">
    <text evidence="1">Belongs to the short-chain dehydrogenases/reductases (SDR) family.</text>
</comment>
<proteinExistence type="inferred from homology"/>
<evidence type="ECO:0000256" key="1">
    <source>
        <dbReference type="ARBA" id="ARBA00006484"/>
    </source>
</evidence>
<evidence type="ECO:0000313" key="2">
    <source>
        <dbReference type="EMBL" id="SDY68837.1"/>
    </source>
</evidence>
<dbReference type="Proteomes" id="UP000183417">
    <property type="component" value="Unassembled WGS sequence"/>
</dbReference>
<dbReference type="PRINTS" id="PR00080">
    <property type="entry name" value="SDRFAMILY"/>
</dbReference>
<gene>
    <name evidence="2" type="ORF">SAMN05421547_10717</name>
</gene>
<dbReference type="PANTHER" id="PTHR42760">
    <property type="entry name" value="SHORT-CHAIN DEHYDROGENASES/REDUCTASES FAMILY MEMBER"/>
    <property type="match status" value="1"/>
</dbReference>
<dbReference type="FunFam" id="3.40.50.720:FF:000084">
    <property type="entry name" value="Short-chain dehydrogenase reductase"/>
    <property type="match status" value="1"/>
</dbReference>
<evidence type="ECO:0000313" key="3">
    <source>
        <dbReference type="Proteomes" id="UP000183417"/>
    </source>
</evidence>
<reference evidence="2 3" key="1">
    <citation type="submission" date="2016-10" db="EMBL/GenBank/DDBJ databases">
        <authorList>
            <person name="de Groot N.N."/>
        </authorList>
    </citation>
    <scope>NUCLEOTIDE SEQUENCE [LARGE SCALE GENOMIC DNA]</scope>
    <source>
        <strain evidence="2 3">LMG 24775</strain>
    </source>
</reference>
<accession>A0A1H3LWD0</accession>
<dbReference type="EMBL" id="FNPE01000007">
    <property type="protein sequence ID" value="SDY68837.1"/>
    <property type="molecule type" value="Genomic_DNA"/>
</dbReference>
<dbReference type="NCBIfam" id="NF009464">
    <property type="entry name" value="PRK12824.1"/>
    <property type="match status" value="1"/>
</dbReference>
<dbReference type="Pfam" id="PF13561">
    <property type="entry name" value="adh_short_C2"/>
    <property type="match status" value="1"/>
</dbReference>
<organism evidence="2 3">
    <name type="scientific">Delftia lacustris</name>
    <dbReference type="NCBI Taxonomy" id="558537"/>
    <lineage>
        <taxon>Bacteria</taxon>
        <taxon>Pseudomonadati</taxon>
        <taxon>Pseudomonadota</taxon>
        <taxon>Betaproteobacteria</taxon>
        <taxon>Burkholderiales</taxon>
        <taxon>Comamonadaceae</taxon>
        <taxon>Delftia</taxon>
    </lineage>
</organism>
<dbReference type="AlphaFoldDB" id="A0A1H3LWD0"/>
<sequence>MSAPENFPIRTALVTGAARGIGLATAIELLRDGRQVVLADLAAPDLDRVPQELRARASAVVLDVCDEAARQRVVGDIVQRHGGVDILVNNAGISLKNASGQSNGILEVGLGEVQQILDVNLLSMLRLCQLALPGMKQRGWGRIVNVSSLAGRGKSIVAGPAYMLSKSAVLGLSRSIASEMGQYGITTNCVAPGRILTPMAQQAGDEVNRRYAEQIPVRRLGEAAEVGAAIRYLCSESAGFTNGAVIDVNGGFFMN</sequence>
<dbReference type="CDD" id="cd05233">
    <property type="entry name" value="SDR_c"/>
    <property type="match status" value="1"/>
</dbReference>
<dbReference type="InterPro" id="IPR002347">
    <property type="entry name" value="SDR_fam"/>
</dbReference>
<protein>
    <submittedName>
        <fullName evidence="2">3-oxoacyl-[acyl-carrier protein] reductase</fullName>
    </submittedName>
</protein>
<dbReference type="PRINTS" id="PR00081">
    <property type="entry name" value="GDHRDH"/>
</dbReference>
<dbReference type="PANTHER" id="PTHR42760:SF129">
    <property type="entry name" value="OXIDOREDUCTASE"/>
    <property type="match status" value="1"/>
</dbReference>
<dbReference type="InterPro" id="IPR036291">
    <property type="entry name" value="NAD(P)-bd_dom_sf"/>
</dbReference>
<dbReference type="RefSeq" id="WP_074921569.1">
    <property type="nucleotide sequence ID" value="NZ_CP141274.1"/>
</dbReference>
<dbReference type="Gene3D" id="3.40.50.720">
    <property type="entry name" value="NAD(P)-binding Rossmann-like Domain"/>
    <property type="match status" value="1"/>
</dbReference>
<dbReference type="GO" id="GO:0016616">
    <property type="term" value="F:oxidoreductase activity, acting on the CH-OH group of donors, NAD or NADP as acceptor"/>
    <property type="evidence" value="ECO:0007669"/>
    <property type="project" value="TreeGrafter"/>
</dbReference>
<dbReference type="GO" id="GO:0030497">
    <property type="term" value="P:fatty acid elongation"/>
    <property type="evidence" value="ECO:0007669"/>
    <property type="project" value="TreeGrafter"/>
</dbReference>